<dbReference type="InterPro" id="IPR024078">
    <property type="entry name" value="LmbE-like_dom_sf"/>
</dbReference>
<dbReference type="PANTHER" id="PTHR12993:SF11">
    <property type="entry name" value="N-ACETYLGLUCOSAMINYL-PHOSPHATIDYLINOSITOL DE-N-ACETYLASE"/>
    <property type="match status" value="1"/>
</dbReference>
<dbReference type="AlphaFoldDB" id="A0A975G8R8"/>
<evidence type="ECO:0000313" key="3">
    <source>
        <dbReference type="EMBL" id="QUE51432.1"/>
    </source>
</evidence>
<evidence type="ECO:0000313" key="4">
    <source>
        <dbReference type="Proteomes" id="UP000676169"/>
    </source>
</evidence>
<dbReference type="EMBL" id="CP073100">
    <property type="protein sequence ID" value="QUE51432.1"/>
    <property type="molecule type" value="Genomic_DNA"/>
</dbReference>
<dbReference type="PANTHER" id="PTHR12993">
    <property type="entry name" value="N-ACETYLGLUCOSAMINYL-PHOSPHATIDYLINOSITOL DE-N-ACETYLASE-RELATED"/>
    <property type="match status" value="1"/>
</dbReference>
<dbReference type="GO" id="GO:0016811">
    <property type="term" value="F:hydrolase activity, acting on carbon-nitrogen (but not peptide) bonds, in linear amides"/>
    <property type="evidence" value="ECO:0007669"/>
    <property type="project" value="TreeGrafter"/>
</dbReference>
<gene>
    <name evidence="3" type="ORF">KBB96_00705</name>
</gene>
<keyword evidence="4" id="KW-1185">Reference proteome</keyword>
<feature type="chain" id="PRO_5036800465" evidence="2">
    <location>
        <begin position="23"/>
        <end position="717"/>
    </location>
</feature>
<dbReference type="Pfam" id="PF02585">
    <property type="entry name" value="PIG-L"/>
    <property type="match status" value="1"/>
</dbReference>
<feature type="signal peptide" evidence="2">
    <location>
        <begin position="1"/>
        <end position="22"/>
    </location>
</feature>
<feature type="region of interest" description="Disordered" evidence="1">
    <location>
        <begin position="275"/>
        <end position="316"/>
    </location>
</feature>
<dbReference type="InterPro" id="IPR003737">
    <property type="entry name" value="GlcNAc_PI_deacetylase-related"/>
</dbReference>
<proteinExistence type="predicted"/>
<dbReference type="KEGG" id="lamb:KBB96_00705"/>
<dbReference type="Gene3D" id="3.40.50.10320">
    <property type="entry name" value="LmbE-like"/>
    <property type="match status" value="1"/>
</dbReference>
<dbReference type="SUPFAM" id="SSF102588">
    <property type="entry name" value="LmbE-like"/>
    <property type="match status" value="1"/>
</dbReference>
<protein>
    <submittedName>
        <fullName evidence="3">PIG-L family deacetylase</fullName>
    </submittedName>
</protein>
<name>A0A975G8R8_9BACT</name>
<dbReference type="Proteomes" id="UP000676169">
    <property type="component" value="Chromosome"/>
</dbReference>
<keyword evidence="2" id="KW-0732">Signal</keyword>
<reference evidence="3" key="1">
    <citation type="submission" date="2021-04" db="EMBL/GenBank/DDBJ databases">
        <title>Luteolibacter sp. 32A isolated from the skin of an Anderson's salamander (Ambystoma andersonii).</title>
        <authorList>
            <person name="Spergser J."/>
            <person name="Busse H.-J."/>
        </authorList>
    </citation>
    <scope>NUCLEOTIDE SEQUENCE</scope>
    <source>
        <strain evidence="3">32A</strain>
    </source>
</reference>
<feature type="compositionally biased region" description="Basic and acidic residues" evidence="1">
    <location>
        <begin position="290"/>
        <end position="303"/>
    </location>
</feature>
<feature type="compositionally biased region" description="Low complexity" evidence="1">
    <location>
        <begin position="279"/>
        <end position="289"/>
    </location>
</feature>
<evidence type="ECO:0000256" key="2">
    <source>
        <dbReference type="SAM" id="SignalP"/>
    </source>
</evidence>
<evidence type="ECO:0000256" key="1">
    <source>
        <dbReference type="SAM" id="MobiDB-lite"/>
    </source>
</evidence>
<organism evidence="3 4">
    <name type="scientific">Luteolibacter ambystomatis</name>
    <dbReference type="NCBI Taxonomy" id="2824561"/>
    <lineage>
        <taxon>Bacteria</taxon>
        <taxon>Pseudomonadati</taxon>
        <taxon>Verrucomicrobiota</taxon>
        <taxon>Verrucomicrobiia</taxon>
        <taxon>Verrucomicrobiales</taxon>
        <taxon>Verrucomicrobiaceae</taxon>
        <taxon>Luteolibacter</taxon>
    </lineage>
</organism>
<accession>A0A975G8R8</accession>
<sequence>MVSPRPAIVLCAALAAGGIAMAAQYENLGFTGPSAWKTSATVPANSTPYLFPDGVSRAPGDFAFNGGLSSVWNLDQSAILIGTQTSTGAYNRFFIGTGDGKHATLTFTTGTPDMPGAWCARLSTSDSIRIGQASTNSGGTLRIDGGVKLQCGYVHGEGPSPSIEIINGRMEVLSGLSTRRLNGIAVTLSPRGQLWIEDSGGTVKSAATFSSFASGATITAAGGTLGFQNGVTIVPITGTSDKGTLITATPTVNPAVDADHDGLPDQWEEAYGLDATDQGSLNPDNGPNGDPDHDGLPNSEEYRLGSNPRANESGKAWLPRPSKAAMLVVNAHPDDEGIFFGGTYPYYTQVKQLPVVALSMTSGDNSLSPPVREAELRNALWTYGERFQPIFGRFRDKPTSTLNDTWDVWADGVVDGVGVAEGRVKAARFVATVIRRYRPEIVVTHGTTGEYGHQNHIATSLSVIDAYTLAADAATDLEGLPPWQVKKLYVHEWSQNRLFHDHWETAFPALGGLTPRQVTNLGLDFHVTQNKPDVSTAYLTGEVQSGWDAHPSELWGLYASKVGPDTIAPSFTVNGITYNGWAKRDFLENLNLDLDENGLPDDWEESHAPLAGTIPPDSDMDRDGVDSLIEYISGTDPDVANPPALAVDGTARTVKFLTRIATGTGYAALHRRYRLESSTDLSHWTPAWQGDADGNWKEIPFPTQAPLCFYRLVIILE</sequence>
<dbReference type="RefSeq" id="WP_211631571.1">
    <property type="nucleotide sequence ID" value="NZ_CP073100.1"/>
</dbReference>